<gene>
    <name evidence="1" type="ORF">ACFFUQ_20185</name>
</gene>
<accession>A0ABV5FS36</accession>
<dbReference type="InterPro" id="IPR026341">
    <property type="entry name" value="T9SS_type_B"/>
</dbReference>
<protein>
    <submittedName>
        <fullName evidence="1">Gliding motility-associated C-terminal domain-containing protein</fullName>
    </submittedName>
</protein>
<evidence type="ECO:0000313" key="2">
    <source>
        <dbReference type="Proteomes" id="UP001589589"/>
    </source>
</evidence>
<reference evidence="1 2" key="1">
    <citation type="submission" date="2024-09" db="EMBL/GenBank/DDBJ databases">
        <authorList>
            <person name="Sun Q."/>
            <person name="Mori K."/>
        </authorList>
    </citation>
    <scope>NUCLEOTIDE SEQUENCE [LARGE SCALE GENOMIC DNA]</scope>
    <source>
        <strain evidence="1 2">CECT 7908</strain>
    </source>
</reference>
<evidence type="ECO:0000313" key="1">
    <source>
        <dbReference type="EMBL" id="MFB9066344.1"/>
    </source>
</evidence>
<dbReference type="Pfam" id="PF13585">
    <property type="entry name" value="CHU_C"/>
    <property type="match status" value="1"/>
</dbReference>
<proteinExistence type="predicted"/>
<keyword evidence="2" id="KW-1185">Reference proteome</keyword>
<sequence length="410" mass="46096">MTRIYRNTIILMVCAVGKLNAQTVNTGDLVIMPRTEFSSVESFDNTLTGNFVNDGVFFVYANFNNDGMVTFSQSSKTGLTYFKGITGAQTISGTLPSELNDVRFDNTSAQPAFLLSGELSVKGTSYFNNGIVDNDTNGGKFIFGINANHNDTSHESYVLGHVEQNGKNEFQFPVGDEGFFRPISIGQSTQNGKIYTGKYYYKNSNGEYPHDKKQDKIVLIDSSEYWKFETTDNPIDFALTLTWDENTTPNAIITGSDDDSIAIVKWHDLDKQWKIYDSASDEYYKAVTAKITSDGIFTLARIKKTLDFPKDNVIVYNGFSPNEDGVNDYFFIDGLSNYPNNTLEIYNRWGVKVFETSGYGTDGNWFKGISEGRATVSKGEKLSTGTYFYVLRYKTNNEITREKVGYLYFN</sequence>
<dbReference type="NCBIfam" id="TIGR04131">
    <property type="entry name" value="Bac_Flav_CTERM"/>
    <property type="match status" value="1"/>
</dbReference>
<name>A0ABV5FS36_9FLAO</name>
<comment type="caution">
    <text evidence="1">The sequence shown here is derived from an EMBL/GenBank/DDBJ whole genome shotgun (WGS) entry which is preliminary data.</text>
</comment>
<dbReference type="RefSeq" id="WP_290264570.1">
    <property type="nucleotide sequence ID" value="NZ_JAUFQQ010000003.1"/>
</dbReference>
<dbReference type="Proteomes" id="UP001589589">
    <property type="component" value="Unassembled WGS sequence"/>
</dbReference>
<dbReference type="EMBL" id="JBHMEX010000064">
    <property type="protein sequence ID" value="MFB9066344.1"/>
    <property type="molecule type" value="Genomic_DNA"/>
</dbReference>
<organism evidence="1 2">
    <name type="scientific">Flavobacterium branchiarum</name>
    <dbReference type="NCBI Taxonomy" id="1114870"/>
    <lineage>
        <taxon>Bacteria</taxon>
        <taxon>Pseudomonadati</taxon>
        <taxon>Bacteroidota</taxon>
        <taxon>Flavobacteriia</taxon>
        <taxon>Flavobacteriales</taxon>
        <taxon>Flavobacteriaceae</taxon>
        <taxon>Flavobacterium</taxon>
    </lineage>
</organism>